<evidence type="ECO:0000313" key="1">
    <source>
        <dbReference type="EMBL" id="ERN05299.1"/>
    </source>
</evidence>
<dbReference type="OMA" id="EGLANNH"/>
<dbReference type="HOGENOM" id="CLU_179611_1_0_1"/>
<dbReference type="OrthoDB" id="2101583at2759"/>
<organism evidence="1 2">
    <name type="scientific">Amborella trichopoda</name>
    <dbReference type="NCBI Taxonomy" id="13333"/>
    <lineage>
        <taxon>Eukaryota</taxon>
        <taxon>Viridiplantae</taxon>
        <taxon>Streptophyta</taxon>
        <taxon>Embryophyta</taxon>
        <taxon>Tracheophyta</taxon>
        <taxon>Spermatophyta</taxon>
        <taxon>Magnoliopsida</taxon>
        <taxon>Amborellales</taxon>
        <taxon>Amborellaceae</taxon>
        <taxon>Amborella</taxon>
    </lineage>
</organism>
<dbReference type="KEGG" id="atr:18433473"/>
<accession>W1PC79</accession>
<dbReference type="Proteomes" id="UP000017836">
    <property type="component" value="Unassembled WGS sequence"/>
</dbReference>
<dbReference type="eggNOG" id="ENOG502S6YZ">
    <property type="taxonomic scope" value="Eukaryota"/>
</dbReference>
<sequence>MAGGCAFLNRLISYVVNEVVVRGLANSPTFQRFAVRTSKTIEDVSAKAIQKRLQFEEQMRELSKSFESGKR</sequence>
<gene>
    <name evidence="1" type="ORF">AMTR_s00007p00147660</name>
</gene>
<dbReference type="Gramene" id="ERN05299">
    <property type="protein sequence ID" value="ERN05299"/>
    <property type="gene ID" value="AMTR_s00007p00147660"/>
</dbReference>
<dbReference type="PANTHER" id="PTHR34966">
    <property type="entry name" value="OSJNBA0043L24.15 PROTEIN"/>
    <property type="match status" value="1"/>
</dbReference>
<reference evidence="2" key="1">
    <citation type="journal article" date="2013" name="Science">
        <title>The Amborella genome and the evolution of flowering plants.</title>
        <authorList>
            <consortium name="Amborella Genome Project"/>
        </authorList>
    </citation>
    <scope>NUCLEOTIDE SEQUENCE [LARGE SCALE GENOMIC DNA]</scope>
</reference>
<name>W1PC79_AMBTC</name>
<protein>
    <submittedName>
        <fullName evidence="1">Uncharacterized protein</fullName>
    </submittedName>
</protein>
<dbReference type="PANTHER" id="PTHR34966:SF1">
    <property type="entry name" value="OS04G0508100 PROTEIN"/>
    <property type="match status" value="1"/>
</dbReference>
<keyword evidence="2" id="KW-1185">Reference proteome</keyword>
<dbReference type="AlphaFoldDB" id="W1PC79"/>
<dbReference type="EMBL" id="KI394011">
    <property type="protein sequence ID" value="ERN05299.1"/>
    <property type="molecule type" value="Genomic_DNA"/>
</dbReference>
<proteinExistence type="predicted"/>
<evidence type="ECO:0000313" key="2">
    <source>
        <dbReference type="Proteomes" id="UP000017836"/>
    </source>
</evidence>